<proteinExistence type="predicted"/>
<keyword evidence="4" id="KW-1185">Reference proteome</keyword>
<dbReference type="PANTHER" id="PTHR46604:SF1">
    <property type="entry name" value="OS11G0665800 PROTEIN"/>
    <property type="match status" value="1"/>
</dbReference>
<evidence type="ECO:0000313" key="3">
    <source>
        <dbReference type="EMBL" id="CAL4990411.1"/>
    </source>
</evidence>
<sequence>MALWNGLGQAATVAQLGGVDAGGLISMIVQAVQTVHRNKEECRQLVHHVMMISDLLQLLQQSEMMQSQEIRRPLDGLVDTLRQAYMLVTSCQQSNIMYRFLMAGNQAQKFRDIRDRIDSYLRIFPLISHIDTRYFISGFFSGTHPSAPQRQASEKMLESFASHGNPDSRTQGSTFNDNNIIESVEVRGVTKQFAVEEHQQHGYGNAKVLPIRKHRFRWFVQWARREPSRRQSVCEVIGPDQQSGSMLT</sequence>
<dbReference type="AlphaFoldDB" id="A0ABC9AZ13"/>
<dbReference type="Gene3D" id="1.20.930.20">
    <property type="entry name" value="Adaptor protein Cbl, N-terminal domain"/>
    <property type="match status" value="1"/>
</dbReference>
<evidence type="ECO:0000313" key="4">
    <source>
        <dbReference type="Proteomes" id="UP001497457"/>
    </source>
</evidence>
<name>A0ABC9AZ13_9POAL</name>
<dbReference type="InterPro" id="IPR036537">
    <property type="entry name" value="Adaptor_Cbl_N_dom_sf"/>
</dbReference>
<evidence type="ECO:0000259" key="2">
    <source>
        <dbReference type="Pfam" id="PF19584"/>
    </source>
</evidence>
<accession>A0ABC9AZ13</accession>
<evidence type="ECO:0000256" key="1">
    <source>
        <dbReference type="SAM" id="MobiDB-lite"/>
    </source>
</evidence>
<gene>
    <name evidence="3" type="ORF">URODEC1_LOCUS60245</name>
</gene>
<feature type="compositionally biased region" description="Polar residues" evidence="1">
    <location>
        <begin position="165"/>
        <end position="175"/>
    </location>
</feature>
<feature type="domain" description="MCAfunc" evidence="2">
    <location>
        <begin position="24"/>
        <end position="132"/>
    </location>
</feature>
<dbReference type="PANTHER" id="PTHR46604">
    <property type="entry name" value="PROTEIN MID1-COMPLEMENTING ACTIVITY 1"/>
    <property type="match status" value="1"/>
</dbReference>
<dbReference type="EMBL" id="OZ075134">
    <property type="protein sequence ID" value="CAL4990411.1"/>
    <property type="molecule type" value="Genomic_DNA"/>
</dbReference>
<dbReference type="InterPro" id="IPR059179">
    <property type="entry name" value="MLKL-like_MCAfunc"/>
</dbReference>
<dbReference type="Proteomes" id="UP001497457">
    <property type="component" value="Chromosome 24b"/>
</dbReference>
<feature type="region of interest" description="Disordered" evidence="1">
    <location>
        <begin position="146"/>
        <end position="175"/>
    </location>
</feature>
<reference evidence="3" key="1">
    <citation type="submission" date="2024-10" db="EMBL/GenBank/DDBJ databases">
        <authorList>
            <person name="Ryan C."/>
        </authorList>
    </citation>
    <scope>NUCLEOTIDE SEQUENCE [LARGE SCALE GENOMIC DNA]</scope>
</reference>
<organism evidence="3 4">
    <name type="scientific">Urochloa decumbens</name>
    <dbReference type="NCBI Taxonomy" id="240449"/>
    <lineage>
        <taxon>Eukaryota</taxon>
        <taxon>Viridiplantae</taxon>
        <taxon>Streptophyta</taxon>
        <taxon>Embryophyta</taxon>
        <taxon>Tracheophyta</taxon>
        <taxon>Spermatophyta</taxon>
        <taxon>Magnoliopsida</taxon>
        <taxon>Liliopsida</taxon>
        <taxon>Poales</taxon>
        <taxon>Poaceae</taxon>
        <taxon>PACMAD clade</taxon>
        <taxon>Panicoideae</taxon>
        <taxon>Panicodae</taxon>
        <taxon>Paniceae</taxon>
        <taxon>Melinidinae</taxon>
        <taxon>Urochloa</taxon>
    </lineage>
</organism>
<protein>
    <recommendedName>
        <fullName evidence="2">MCAfunc domain-containing protein</fullName>
    </recommendedName>
</protein>
<dbReference type="Pfam" id="PF19584">
    <property type="entry name" value="MCAfunc"/>
    <property type="match status" value="1"/>
</dbReference>
<dbReference type="CDD" id="cd21037">
    <property type="entry name" value="MLKL_NTD"/>
    <property type="match status" value="1"/>
</dbReference>
<dbReference type="InterPro" id="IPR045766">
    <property type="entry name" value="MCAfunc"/>
</dbReference>